<dbReference type="SUPFAM" id="SSF117396">
    <property type="entry name" value="TM1631-like"/>
    <property type="match status" value="1"/>
</dbReference>
<dbReference type="InterPro" id="IPR036520">
    <property type="entry name" value="UPF0759_sf"/>
</dbReference>
<protein>
    <submittedName>
        <fullName evidence="1">Uncharacterized conserved protein YecE, DUF72 family</fullName>
    </submittedName>
</protein>
<dbReference type="PANTHER" id="PTHR30348">
    <property type="entry name" value="UNCHARACTERIZED PROTEIN YECE"/>
    <property type="match status" value="1"/>
</dbReference>
<proteinExistence type="predicted"/>
<evidence type="ECO:0000313" key="1">
    <source>
        <dbReference type="EMBL" id="SNR94260.1"/>
    </source>
</evidence>
<dbReference type="PANTHER" id="PTHR30348:SF9">
    <property type="entry name" value="UPF0759 PROTEIN YECE"/>
    <property type="match status" value="1"/>
</dbReference>
<sequence>MWSLKAWQGRFTSPAGEKLRAYAQWCNAVEGNTTFYATPSRETVATWAEQTGPDFRFIPKIPKRVTHELRMTGADEELRIFLDAVEPLGPRAAALWIQLPGSFGPGDLAVLSRFLRSLPSAFRYAVEVRHPDFFADPRRLEELLLKAGAEWIPFDTTAFFDTPPTSDAERDAWLKKPRMPRRDTALTDRPIVRYLGRDDPARTVAGWRPWVETVAGWLREGRSPTVFVHTPDNADAPALARRFHDEVRAVVPALAPLPEPAPPVTDEPPTLF</sequence>
<reference evidence="1 2" key="1">
    <citation type="submission" date="2017-06" db="EMBL/GenBank/DDBJ databases">
        <authorList>
            <person name="Kim H.J."/>
            <person name="Triplett B.A."/>
        </authorList>
    </citation>
    <scope>NUCLEOTIDE SEQUENCE [LARGE SCALE GENOMIC DNA]</scope>
    <source>
        <strain evidence="1 2">DSM 43151</strain>
    </source>
</reference>
<evidence type="ECO:0000313" key="2">
    <source>
        <dbReference type="Proteomes" id="UP000198415"/>
    </source>
</evidence>
<dbReference type="InterPro" id="IPR002763">
    <property type="entry name" value="DUF72"/>
</dbReference>
<gene>
    <name evidence="1" type="ORF">SAMN06264365_107300</name>
</gene>
<dbReference type="AlphaFoldDB" id="A0A239AFB8"/>
<name>A0A239AFB8_9ACTN</name>
<dbReference type="OrthoDB" id="9780310at2"/>
<organism evidence="1 2">
    <name type="scientific">Actinoplanes regularis</name>
    <dbReference type="NCBI Taxonomy" id="52697"/>
    <lineage>
        <taxon>Bacteria</taxon>
        <taxon>Bacillati</taxon>
        <taxon>Actinomycetota</taxon>
        <taxon>Actinomycetes</taxon>
        <taxon>Micromonosporales</taxon>
        <taxon>Micromonosporaceae</taxon>
        <taxon>Actinoplanes</taxon>
    </lineage>
</organism>
<dbReference type="Gene3D" id="3.20.20.410">
    <property type="entry name" value="Protein of unknown function UPF0759"/>
    <property type="match status" value="1"/>
</dbReference>
<dbReference type="EMBL" id="FZNR01000007">
    <property type="protein sequence ID" value="SNR94260.1"/>
    <property type="molecule type" value="Genomic_DNA"/>
</dbReference>
<keyword evidence="2" id="KW-1185">Reference proteome</keyword>
<dbReference type="RefSeq" id="WP_089294849.1">
    <property type="nucleotide sequence ID" value="NZ_BOMU01000043.1"/>
</dbReference>
<accession>A0A239AFB8</accession>
<dbReference type="Pfam" id="PF01904">
    <property type="entry name" value="DUF72"/>
    <property type="match status" value="1"/>
</dbReference>
<dbReference type="Proteomes" id="UP000198415">
    <property type="component" value="Unassembled WGS sequence"/>
</dbReference>